<dbReference type="InterPro" id="IPR006115">
    <property type="entry name" value="6PGDH_NADP-bd"/>
</dbReference>
<evidence type="ECO:0000313" key="7">
    <source>
        <dbReference type="EMBL" id="TQN40881.1"/>
    </source>
</evidence>
<feature type="active site" evidence="4">
    <location>
        <position position="167"/>
    </location>
</feature>
<feature type="domain" description="3-hydroxyisobutyrate dehydrogenase-like NAD-binding" evidence="6">
    <location>
        <begin position="161"/>
        <end position="266"/>
    </location>
</feature>
<dbReference type="GO" id="GO:0051287">
    <property type="term" value="F:NAD binding"/>
    <property type="evidence" value="ECO:0007669"/>
    <property type="project" value="InterPro"/>
</dbReference>
<dbReference type="InterPro" id="IPR015815">
    <property type="entry name" value="HIBADH-related"/>
</dbReference>
<dbReference type="AlphaFoldDB" id="A0A543P9W7"/>
<evidence type="ECO:0000313" key="8">
    <source>
        <dbReference type="Proteomes" id="UP000319865"/>
    </source>
</evidence>
<protein>
    <submittedName>
        <fullName evidence="7">3-hydroxyisobutyrate dehydrogenase-like beta-hydroxyacid dehydrogenase</fullName>
    </submittedName>
</protein>
<accession>A0A543P9W7</accession>
<dbReference type="GO" id="GO:0050661">
    <property type="term" value="F:NADP binding"/>
    <property type="evidence" value="ECO:0007669"/>
    <property type="project" value="InterPro"/>
</dbReference>
<evidence type="ECO:0000259" key="5">
    <source>
        <dbReference type="Pfam" id="PF03446"/>
    </source>
</evidence>
<evidence type="ECO:0000256" key="3">
    <source>
        <dbReference type="ARBA" id="ARBA00023027"/>
    </source>
</evidence>
<organism evidence="7 8">
    <name type="scientific">Blastococcus colisei</name>
    <dbReference type="NCBI Taxonomy" id="1564162"/>
    <lineage>
        <taxon>Bacteria</taxon>
        <taxon>Bacillati</taxon>
        <taxon>Actinomycetota</taxon>
        <taxon>Actinomycetes</taxon>
        <taxon>Geodermatophilales</taxon>
        <taxon>Geodermatophilaceae</taxon>
        <taxon>Blastococcus</taxon>
    </lineage>
</organism>
<dbReference type="PANTHER" id="PTHR43060">
    <property type="entry name" value="3-HYDROXYISOBUTYRATE DEHYDROGENASE-LIKE 1, MITOCHONDRIAL-RELATED"/>
    <property type="match status" value="1"/>
</dbReference>
<dbReference type="RefSeq" id="WP_142023694.1">
    <property type="nucleotide sequence ID" value="NZ_VFQE01000001.1"/>
</dbReference>
<sequence>MRQVGVVGLGGMGIALTESLLDAGWPVRCHDIRPEPVAAMVARGAGAATSPRALAEVSDVVLTFLPGPEQVRKVALDPDTGVLVGLGAGRAMLDMSTCGPDLAAVLGAAFETAGRRFVDCPVSRKAPNMTVLVGGHAGVLGEDEEVLAAVSRVIVHCGRRGAGYAVKLLNQQVKYGWYLASAEALLVGAALGLDPATVTTAIEESSGSDSGFSTAAKYFLGDAEGITTHAPASTIEKDLALAEAMASDAGVRSRLLAAAVDFFVTAGGTPYRGRPYPESSALLHALRAMPPRTGE</sequence>
<dbReference type="OrthoDB" id="3185659at2"/>
<evidence type="ECO:0000259" key="6">
    <source>
        <dbReference type="Pfam" id="PF14833"/>
    </source>
</evidence>
<dbReference type="GO" id="GO:0016491">
    <property type="term" value="F:oxidoreductase activity"/>
    <property type="evidence" value="ECO:0007669"/>
    <property type="project" value="UniProtKB-KW"/>
</dbReference>
<dbReference type="Proteomes" id="UP000319865">
    <property type="component" value="Unassembled WGS sequence"/>
</dbReference>
<gene>
    <name evidence="7" type="ORF">FHU33_0232</name>
</gene>
<dbReference type="InterPro" id="IPR036291">
    <property type="entry name" value="NAD(P)-bd_dom_sf"/>
</dbReference>
<comment type="similarity">
    <text evidence="1">Belongs to the HIBADH-related family.</text>
</comment>
<dbReference type="InterPro" id="IPR029154">
    <property type="entry name" value="HIBADH-like_NADP-bd"/>
</dbReference>
<proteinExistence type="inferred from homology"/>
<comment type="caution">
    <text evidence="7">The sequence shown here is derived from an EMBL/GenBank/DDBJ whole genome shotgun (WGS) entry which is preliminary data.</text>
</comment>
<keyword evidence="3" id="KW-0520">NAD</keyword>
<reference evidence="7 8" key="1">
    <citation type="submission" date="2019-06" db="EMBL/GenBank/DDBJ databases">
        <title>Sequencing the genomes of 1000 actinobacteria strains.</title>
        <authorList>
            <person name="Klenk H.-P."/>
        </authorList>
    </citation>
    <scope>NUCLEOTIDE SEQUENCE [LARGE SCALE GENOMIC DNA]</scope>
    <source>
        <strain evidence="7 8">DSM 46837</strain>
    </source>
</reference>
<dbReference type="SUPFAM" id="SSF51735">
    <property type="entry name" value="NAD(P)-binding Rossmann-fold domains"/>
    <property type="match status" value="1"/>
</dbReference>
<evidence type="ECO:0000256" key="4">
    <source>
        <dbReference type="PIRSR" id="PIRSR000103-1"/>
    </source>
</evidence>
<dbReference type="Gene3D" id="1.10.1040.10">
    <property type="entry name" value="N-(1-d-carboxylethyl)-l-norvaline Dehydrogenase, domain 2"/>
    <property type="match status" value="1"/>
</dbReference>
<dbReference type="Gene3D" id="3.40.50.720">
    <property type="entry name" value="NAD(P)-binding Rossmann-like Domain"/>
    <property type="match status" value="1"/>
</dbReference>
<keyword evidence="2" id="KW-0560">Oxidoreductase</keyword>
<name>A0A543P9W7_9ACTN</name>
<dbReference type="Pfam" id="PF14833">
    <property type="entry name" value="NAD_binding_11"/>
    <property type="match status" value="1"/>
</dbReference>
<dbReference type="InterPro" id="IPR013328">
    <property type="entry name" value="6PGD_dom2"/>
</dbReference>
<dbReference type="InterPro" id="IPR008927">
    <property type="entry name" value="6-PGluconate_DH-like_C_sf"/>
</dbReference>
<feature type="domain" description="6-phosphogluconate dehydrogenase NADP-binding" evidence="5">
    <location>
        <begin position="3"/>
        <end position="158"/>
    </location>
</feature>
<evidence type="ECO:0000256" key="1">
    <source>
        <dbReference type="ARBA" id="ARBA00009080"/>
    </source>
</evidence>
<evidence type="ECO:0000256" key="2">
    <source>
        <dbReference type="ARBA" id="ARBA00023002"/>
    </source>
</evidence>
<dbReference type="PIRSF" id="PIRSF000103">
    <property type="entry name" value="HIBADH"/>
    <property type="match status" value="1"/>
</dbReference>
<dbReference type="Pfam" id="PF03446">
    <property type="entry name" value="NAD_binding_2"/>
    <property type="match status" value="1"/>
</dbReference>
<keyword evidence="8" id="KW-1185">Reference proteome</keyword>
<dbReference type="SUPFAM" id="SSF48179">
    <property type="entry name" value="6-phosphogluconate dehydrogenase C-terminal domain-like"/>
    <property type="match status" value="1"/>
</dbReference>
<dbReference type="EMBL" id="VFQE01000001">
    <property type="protein sequence ID" value="TQN40881.1"/>
    <property type="molecule type" value="Genomic_DNA"/>
</dbReference>
<dbReference type="PANTHER" id="PTHR43060:SF15">
    <property type="entry name" value="3-HYDROXYISOBUTYRATE DEHYDROGENASE-LIKE 1, MITOCHONDRIAL-RELATED"/>
    <property type="match status" value="1"/>
</dbReference>